<reference evidence="2" key="3">
    <citation type="submission" date="2025-09" db="UniProtKB">
        <authorList>
            <consortium name="Ensembl"/>
        </authorList>
    </citation>
    <scope>IDENTIFICATION</scope>
</reference>
<evidence type="ECO:0000313" key="3">
    <source>
        <dbReference type="Proteomes" id="UP000016665"/>
    </source>
</evidence>
<proteinExistence type="predicted"/>
<keyword evidence="3" id="KW-1185">Reference proteome</keyword>
<sequence>MHLILQTSLHIITIPEQEAAFYSKPTQCQPDFRFMGLVLQLLQFVGGLYAYKACLLVPVATYHFLCIFWLWLTQRLLDSFIPFYLLNPALFTSFVSSGFG</sequence>
<keyword evidence="1" id="KW-0812">Transmembrane</keyword>
<accession>A0A803WG74</accession>
<name>A0A803WG74_FICAL</name>
<evidence type="ECO:0000313" key="2">
    <source>
        <dbReference type="Ensembl" id="ENSFALP00000033980.1"/>
    </source>
</evidence>
<dbReference type="AlphaFoldDB" id="A0A803WG74"/>
<dbReference type="Ensembl" id="ENSFALT00000035698.1">
    <property type="protein sequence ID" value="ENSFALP00000033980.1"/>
    <property type="gene ID" value="ENSFALG00000025896.1"/>
</dbReference>
<evidence type="ECO:0000256" key="1">
    <source>
        <dbReference type="SAM" id="Phobius"/>
    </source>
</evidence>
<feature type="transmembrane region" description="Helical" evidence="1">
    <location>
        <begin position="79"/>
        <end position="99"/>
    </location>
</feature>
<reference evidence="2 3" key="1">
    <citation type="journal article" date="2012" name="Nature">
        <title>The genomic landscape of species divergence in Ficedula flycatchers.</title>
        <authorList>
            <person name="Ellegren H."/>
            <person name="Smeds L."/>
            <person name="Burri R."/>
            <person name="Olason P.I."/>
            <person name="Backstrom N."/>
            <person name="Kawakami T."/>
            <person name="Kunstner A."/>
            <person name="Makinen H."/>
            <person name="Nadachowska-Brzyska K."/>
            <person name="Qvarnstrom A."/>
            <person name="Uebbing S."/>
            <person name="Wolf J.B."/>
        </authorList>
    </citation>
    <scope>NUCLEOTIDE SEQUENCE [LARGE SCALE GENOMIC DNA]</scope>
</reference>
<reference evidence="2" key="2">
    <citation type="submission" date="2025-08" db="UniProtKB">
        <authorList>
            <consortium name="Ensembl"/>
        </authorList>
    </citation>
    <scope>IDENTIFICATION</scope>
</reference>
<dbReference type="Proteomes" id="UP000016665">
    <property type="component" value="Chromosome 1A"/>
</dbReference>
<keyword evidence="1" id="KW-1133">Transmembrane helix</keyword>
<protein>
    <submittedName>
        <fullName evidence="2">Uncharacterized protein</fullName>
    </submittedName>
</protein>
<feature type="transmembrane region" description="Helical" evidence="1">
    <location>
        <begin position="49"/>
        <end position="72"/>
    </location>
</feature>
<keyword evidence="1" id="KW-0472">Membrane</keyword>
<organism evidence="2 3">
    <name type="scientific">Ficedula albicollis</name>
    <name type="common">Collared flycatcher</name>
    <name type="synonym">Muscicapa albicollis</name>
    <dbReference type="NCBI Taxonomy" id="59894"/>
    <lineage>
        <taxon>Eukaryota</taxon>
        <taxon>Metazoa</taxon>
        <taxon>Chordata</taxon>
        <taxon>Craniata</taxon>
        <taxon>Vertebrata</taxon>
        <taxon>Euteleostomi</taxon>
        <taxon>Archelosauria</taxon>
        <taxon>Archosauria</taxon>
        <taxon>Dinosauria</taxon>
        <taxon>Saurischia</taxon>
        <taxon>Theropoda</taxon>
        <taxon>Coelurosauria</taxon>
        <taxon>Aves</taxon>
        <taxon>Neognathae</taxon>
        <taxon>Neoaves</taxon>
        <taxon>Telluraves</taxon>
        <taxon>Australaves</taxon>
        <taxon>Passeriformes</taxon>
        <taxon>Muscicapidae</taxon>
        <taxon>Ficedula</taxon>
    </lineage>
</organism>